<feature type="region of interest" description="Disordered" evidence="5">
    <location>
        <begin position="1"/>
        <end position="25"/>
    </location>
</feature>
<evidence type="ECO:0000259" key="6">
    <source>
        <dbReference type="PROSITE" id="PS50089"/>
    </source>
</evidence>
<feature type="domain" description="RanBP2-type" evidence="7">
    <location>
        <begin position="290"/>
        <end position="319"/>
    </location>
</feature>
<dbReference type="GO" id="GO:0008270">
    <property type="term" value="F:zinc ion binding"/>
    <property type="evidence" value="ECO:0007669"/>
    <property type="project" value="UniProtKB-KW"/>
</dbReference>
<proteinExistence type="predicted"/>
<feature type="region of interest" description="Disordered" evidence="5">
    <location>
        <begin position="75"/>
        <end position="99"/>
    </location>
</feature>
<dbReference type="Gene3D" id="3.30.40.10">
    <property type="entry name" value="Zinc/RING finger domain, C3HC4 (zinc finger)"/>
    <property type="match status" value="1"/>
</dbReference>
<feature type="domain" description="RING-type" evidence="6">
    <location>
        <begin position="171"/>
        <end position="216"/>
    </location>
</feature>
<evidence type="ECO:0008006" key="9">
    <source>
        <dbReference type="Google" id="ProtNLM"/>
    </source>
</evidence>
<keyword evidence="3" id="KW-0862">Zinc</keyword>
<dbReference type="SUPFAM" id="SSF90209">
    <property type="entry name" value="Ran binding protein zinc finger-like"/>
    <property type="match status" value="1"/>
</dbReference>
<accession>A0A7S3PFY9</accession>
<dbReference type="InterPro" id="IPR036443">
    <property type="entry name" value="Znf_RanBP2_sf"/>
</dbReference>
<dbReference type="PROSITE" id="PS01358">
    <property type="entry name" value="ZF_RANBP2_1"/>
    <property type="match status" value="1"/>
</dbReference>
<sequence length="590" mass="67132">MANRTDTGVKEFDAPESYPNPGNGNGCTIVLKKKVDENEVCNPFDSEIVVKYFDLLGRQEYGRDVLNEIFFEETTDSSSSSSSSSIQESFLNTSSSETKSNSNATFNMNIHVHRNTVPESKTQIFSIPCSWTSSNANSEERKGCDAGVDELLSLKYDNTNAINKFEEDCSCPICFEIYCEKPPRVVVACQACNNSFCKACFISSATITKGKCPMCQERVYDTSNQLLYKRNYLLEKKVAHFSSNCVHCNVKMGRGELQTHEPECPNRMINNATQYREKETKPEIPNVQASKSHWECSACTFHNHPDLNECEMCSSVRKRRYSSGLNLLTRNINAPPDRRDRELCRSYSAHVDYHRDRWMLTEDVVPNLTEDGEIIHSQPPVAVAPFSLSPRSNSDGSVLTNISSSSARAASPICAQSELVHAQRLQYSLRSHQVLVSEGIILISVPTKKIFRKWKPCRYQLTNKSLNMFSMSHQPLQQIVIHPFMKFGNIAGLFANVVMKTTSNHKVIRTSSTKNIFSARLFEHPVWVRERYCRDFQNANYDLNPQYNVKVVIKVAMDTENDLTRFIDSFTHIVYEQKRISNEVLGSRRY</sequence>
<dbReference type="Gene3D" id="2.30.30.380">
    <property type="entry name" value="Zn-finger domain of Sec23/24"/>
    <property type="match status" value="1"/>
</dbReference>
<keyword evidence="2 4" id="KW-0863">Zinc-finger</keyword>
<dbReference type="AlphaFoldDB" id="A0A7S3PFY9"/>
<evidence type="ECO:0000256" key="5">
    <source>
        <dbReference type="SAM" id="MobiDB-lite"/>
    </source>
</evidence>
<gene>
    <name evidence="8" type="ORF">ASTO00021_LOCUS7605</name>
</gene>
<dbReference type="InterPro" id="IPR001876">
    <property type="entry name" value="Znf_RanBP2"/>
</dbReference>
<protein>
    <recommendedName>
        <fullName evidence="9">RanBP-type and C3HC4-type zinc finger-containing protein 1</fullName>
    </recommendedName>
</protein>
<evidence type="ECO:0000256" key="3">
    <source>
        <dbReference type="ARBA" id="ARBA00022833"/>
    </source>
</evidence>
<dbReference type="Pfam" id="PF00641">
    <property type="entry name" value="Zn_ribbon_RanBP"/>
    <property type="match status" value="1"/>
</dbReference>
<keyword evidence="1" id="KW-0479">Metal-binding</keyword>
<name>A0A7S3PFY9_9STRA</name>
<dbReference type="SUPFAM" id="SSF57850">
    <property type="entry name" value="RING/U-box"/>
    <property type="match status" value="1"/>
</dbReference>
<reference evidence="8" key="1">
    <citation type="submission" date="2021-01" db="EMBL/GenBank/DDBJ databases">
        <authorList>
            <person name="Corre E."/>
            <person name="Pelletier E."/>
            <person name="Niang G."/>
            <person name="Scheremetjew M."/>
            <person name="Finn R."/>
            <person name="Kale V."/>
            <person name="Holt S."/>
            <person name="Cochrane G."/>
            <person name="Meng A."/>
            <person name="Brown T."/>
            <person name="Cohen L."/>
        </authorList>
    </citation>
    <scope>NUCLEOTIDE SEQUENCE</scope>
    <source>
        <strain evidence="8">GSBS06</strain>
    </source>
</reference>
<dbReference type="InterPro" id="IPR001841">
    <property type="entry name" value="Znf_RING"/>
</dbReference>
<evidence type="ECO:0000256" key="2">
    <source>
        <dbReference type="ARBA" id="ARBA00022771"/>
    </source>
</evidence>
<dbReference type="EMBL" id="HBIN01010181">
    <property type="protein sequence ID" value="CAE0437348.1"/>
    <property type="molecule type" value="Transcribed_RNA"/>
</dbReference>
<dbReference type="InterPro" id="IPR013083">
    <property type="entry name" value="Znf_RING/FYVE/PHD"/>
</dbReference>
<dbReference type="PROSITE" id="PS50089">
    <property type="entry name" value="ZF_RING_2"/>
    <property type="match status" value="1"/>
</dbReference>
<evidence type="ECO:0000256" key="4">
    <source>
        <dbReference type="PROSITE-ProRule" id="PRU00322"/>
    </source>
</evidence>
<evidence type="ECO:0000313" key="8">
    <source>
        <dbReference type="EMBL" id="CAE0437348.1"/>
    </source>
</evidence>
<dbReference type="SMART" id="SM00547">
    <property type="entry name" value="ZnF_RBZ"/>
    <property type="match status" value="1"/>
</dbReference>
<evidence type="ECO:0000259" key="7">
    <source>
        <dbReference type="PROSITE" id="PS50199"/>
    </source>
</evidence>
<organism evidence="8">
    <name type="scientific">Aplanochytrium stocchinoi</name>
    <dbReference type="NCBI Taxonomy" id="215587"/>
    <lineage>
        <taxon>Eukaryota</taxon>
        <taxon>Sar</taxon>
        <taxon>Stramenopiles</taxon>
        <taxon>Bigyra</taxon>
        <taxon>Labyrinthulomycetes</taxon>
        <taxon>Thraustochytrida</taxon>
        <taxon>Thraustochytriidae</taxon>
        <taxon>Aplanochytrium</taxon>
    </lineage>
</organism>
<evidence type="ECO:0000256" key="1">
    <source>
        <dbReference type="ARBA" id="ARBA00022723"/>
    </source>
</evidence>
<dbReference type="PROSITE" id="PS50199">
    <property type="entry name" value="ZF_RANBP2_2"/>
    <property type="match status" value="1"/>
</dbReference>